<evidence type="ECO:0000313" key="3">
    <source>
        <dbReference type="Proteomes" id="UP001431783"/>
    </source>
</evidence>
<dbReference type="InterPro" id="IPR001214">
    <property type="entry name" value="SET_dom"/>
</dbReference>
<dbReference type="EMBL" id="JARQZJ010000035">
    <property type="protein sequence ID" value="KAK9876073.1"/>
    <property type="molecule type" value="Genomic_DNA"/>
</dbReference>
<dbReference type="PANTHER" id="PTHR13271">
    <property type="entry name" value="UNCHARACTERIZED PUTATIVE METHYLTRANSFERASE"/>
    <property type="match status" value="1"/>
</dbReference>
<dbReference type="Proteomes" id="UP001431783">
    <property type="component" value="Unassembled WGS sequence"/>
</dbReference>
<dbReference type="InterPro" id="IPR044429">
    <property type="entry name" value="SETD4_SET"/>
</dbReference>
<gene>
    <name evidence="2" type="ORF">WA026_011183</name>
</gene>
<dbReference type="SUPFAM" id="SSF82199">
    <property type="entry name" value="SET domain"/>
    <property type="match status" value="1"/>
</dbReference>
<evidence type="ECO:0000313" key="2">
    <source>
        <dbReference type="EMBL" id="KAK9876073.1"/>
    </source>
</evidence>
<protein>
    <recommendedName>
        <fullName evidence="1">SET domain-containing protein</fullName>
    </recommendedName>
</protein>
<keyword evidence="3" id="KW-1185">Reference proteome</keyword>
<reference evidence="2 3" key="1">
    <citation type="submission" date="2023-03" db="EMBL/GenBank/DDBJ databases">
        <title>Genome insight into feeding habits of ladybird beetles.</title>
        <authorList>
            <person name="Li H.-S."/>
            <person name="Huang Y.-H."/>
            <person name="Pang H."/>
        </authorList>
    </citation>
    <scope>NUCLEOTIDE SEQUENCE [LARGE SCALE GENOMIC DNA]</scope>
    <source>
        <strain evidence="2">SYSU_2023b</strain>
        <tissue evidence="2">Whole body</tissue>
    </source>
</reference>
<dbReference type="PANTHER" id="PTHR13271:SF151">
    <property type="entry name" value="SET DOMAIN-CONTAINING PROTEIN 4"/>
    <property type="match status" value="1"/>
</dbReference>
<dbReference type="Gene3D" id="3.90.1410.10">
    <property type="entry name" value="set domain protein methyltransferase, domain 1"/>
    <property type="match status" value="1"/>
</dbReference>
<dbReference type="AlphaFoldDB" id="A0AAW1U4X7"/>
<dbReference type="InterPro" id="IPR050600">
    <property type="entry name" value="SETD3_SETD6_MTase"/>
</dbReference>
<dbReference type="InterPro" id="IPR046341">
    <property type="entry name" value="SET_dom_sf"/>
</dbReference>
<evidence type="ECO:0000259" key="1">
    <source>
        <dbReference type="PROSITE" id="PS50280"/>
    </source>
</evidence>
<feature type="domain" description="SET" evidence="1">
    <location>
        <begin position="43"/>
        <end position="278"/>
    </location>
</feature>
<comment type="caution">
    <text evidence="2">The sequence shown here is derived from an EMBL/GenBank/DDBJ whole genome shotgun (WGS) entry which is preliminary data.</text>
</comment>
<sequence>MFNMGRAKRTRNRRKLRTREKNAMTDIVQMTRWMGTKKWKNLAKIKCQEFQQTGRGVMSTKVISSGDVLISVPYKLLITYSTIAESEGFLNILKLNSKLGIHNLLCAFLVFEKHKGNRSSWKYYINSLPKEKPKLPWFASFQEMQCFPEDFRIICNHSRDKFEKSWNHFRNSVNPNWTCSCCNKNIDDIINFEAYIWGYTLVNTRVVYLDPDLVKSFSKCDVLLDAPNIALCPMMDMFNHCDSSENIIKFKHTKEHLMFELVTLDNIPRYNEIFICYGRHDNLKLFTEYGFYLPKNSNDKVKFIPDVILKVLNLTLSNIQYGYLKEHQFLNCDELFISSSGISFKLRGFLYVAWNEGDRNYGMTIFGEKYSDSFKDSLRYFLVKLIDYKRKEYECDINKLSEKFCKSNILNYLINRLEFVQNLEKSIEELL</sequence>
<dbReference type="Pfam" id="PF00856">
    <property type="entry name" value="SET"/>
    <property type="match status" value="1"/>
</dbReference>
<dbReference type="GO" id="GO:0016279">
    <property type="term" value="F:protein-lysine N-methyltransferase activity"/>
    <property type="evidence" value="ECO:0007669"/>
    <property type="project" value="InterPro"/>
</dbReference>
<proteinExistence type="predicted"/>
<dbReference type="PROSITE" id="PS50280">
    <property type="entry name" value="SET"/>
    <property type="match status" value="1"/>
</dbReference>
<dbReference type="CDD" id="cd19177">
    <property type="entry name" value="SET_SETD4"/>
    <property type="match status" value="1"/>
</dbReference>
<organism evidence="2 3">
    <name type="scientific">Henosepilachna vigintioctopunctata</name>
    <dbReference type="NCBI Taxonomy" id="420089"/>
    <lineage>
        <taxon>Eukaryota</taxon>
        <taxon>Metazoa</taxon>
        <taxon>Ecdysozoa</taxon>
        <taxon>Arthropoda</taxon>
        <taxon>Hexapoda</taxon>
        <taxon>Insecta</taxon>
        <taxon>Pterygota</taxon>
        <taxon>Neoptera</taxon>
        <taxon>Endopterygota</taxon>
        <taxon>Coleoptera</taxon>
        <taxon>Polyphaga</taxon>
        <taxon>Cucujiformia</taxon>
        <taxon>Coccinelloidea</taxon>
        <taxon>Coccinellidae</taxon>
        <taxon>Epilachninae</taxon>
        <taxon>Epilachnini</taxon>
        <taxon>Henosepilachna</taxon>
    </lineage>
</organism>
<accession>A0AAW1U4X7</accession>
<name>A0AAW1U4X7_9CUCU</name>